<dbReference type="GO" id="GO:0005634">
    <property type="term" value="C:nucleus"/>
    <property type="evidence" value="ECO:0007669"/>
    <property type="project" value="TreeGrafter"/>
</dbReference>
<feature type="region of interest" description="Disordered" evidence="1">
    <location>
        <begin position="193"/>
        <end position="215"/>
    </location>
</feature>
<reference evidence="3" key="1">
    <citation type="submission" date="2023-03" db="EMBL/GenBank/DDBJ databases">
        <title>Massive genome expansion in bonnet fungi (Mycena s.s.) driven by repeated elements and novel gene families across ecological guilds.</title>
        <authorList>
            <consortium name="Lawrence Berkeley National Laboratory"/>
            <person name="Harder C.B."/>
            <person name="Miyauchi S."/>
            <person name="Viragh M."/>
            <person name="Kuo A."/>
            <person name="Thoen E."/>
            <person name="Andreopoulos B."/>
            <person name="Lu D."/>
            <person name="Skrede I."/>
            <person name="Drula E."/>
            <person name="Henrissat B."/>
            <person name="Morin E."/>
            <person name="Kohler A."/>
            <person name="Barry K."/>
            <person name="LaButti K."/>
            <person name="Morin E."/>
            <person name="Salamov A."/>
            <person name="Lipzen A."/>
            <person name="Mereny Z."/>
            <person name="Hegedus B."/>
            <person name="Baldrian P."/>
            <person name="Stursova M."/>
            <person name="Weitz H."/>
            <person name="Taylor A."/>
            <person name="Grigoriev I.V."/>
            <person name="Nagy L.G."/>
            <person name="Martin F."/>
            <person name="Kauserud H."/>
        </authorList>
    </citation>
    <scope>NUCLEOTIDE SEQUENCE</scope>
    <source>
        <strain evidence="3">CBHHK182m</strain>
    </source>
</reference>
<dbReference type="AlphaFoldDB" id="A0AAD7IKE9"/>
<evidence type="ECO:0000313" key="3">
    <source>
        <dbReference type="EMBL" id="KAJ7743584.1"/>
    </source>
</evidence>
<evidence type="ECO:0000313" key="4">
    <source>
        <dbReference type="Proteomes" id="UP001215598"/>
    </source>
</evidence>
<evidence type="ECO:0000259" key="2">
    <source>
        <dbReference type="Pfam" id="PF00134"/>
    </source>
</evidence>
<dbReference type="PANTHER" id="PTHR15615">
    <property type="match status" value="1"/>
</dbReference>
<sequence>MSASAHNSKTVSFSSVPTSPLLMELLNLKIDGNVISKSYYVVHCVSETVDQGLGRISTPSSCNGGFTSFVSTVLARSRENLAAVLTSLCYISRVRSNLCIPRNEYAFERVFLGALIVASKYINDRTLKNAHWAMCTCVFSTYDIGKMEREFLMVLDWELGVSEADLLAHHAGLISPTPSTLSSSPVPTLQTCPLSHVDAPSSKTAPQPKPPQIVHPALTHSQHASPFTGIVFMPELDPSGVHSPSSEMSMSPRTPRSTSPSRSRLPSSCRAPRHHPFSPRACTPDTSSHGIEVVPMDVDVYSGSPVYADLAPRGRSRYRGFRFTT</sequence>
<feature type="domain" description="Cyclin N-terminal" evidence="2">
    <location>
        <begin position="82"/>
        <end position="159"/>
    </location>
</feature>
<feature type="compositionally biased region" description="Low complexity" evidence="1">
    <location>
        <begin position="249"/>
        <end position="270"/>
    </location>
</feature>
<dbReference type="PANTHER" id="PTHR15615:SF10">
    <property type="entry name" value="PHO85 CYCLIN-2-RELATED"/>
    <property type="match status" value="1"/>
</dbReference>
<dbReference type="EMBL" id="JARKIB010000090">
    <property type="protein sequence ID" value="KAJ7743584.1"/>
    <property type="molecule type" value="Genomic_DNA"/>
</dbReference>
<dbReference type="InterPro" id="IPR013922">
    <property type="entry name" value="Cyclin_PHO80-like"/>
</dbReference>
<name>A0AAD7IKE9_9AGAR</name>
<dbReference type="Proteomes" id="UP001215598">
    <property type="component" value="Unassembled WGS sequence"/>
</dbReference>
<proteinExistence type="predicted"/>
<dbReference type="InterPro" id="IPR036915">
    <property type="entry name" value="Cyclin-like_sf"/>
</dbReference>
<gene>
    <name evidence="3" type="ORF">B0H16DRAFT_1693433</name>
</gene>
<dbReference type="GO" id="GO:0019901">
    <property type="term" value="F:protein kinase binding"/>
    <property type="evidence" value="ECO:0007669"/>
    <property type="project" value="InterPro"/>
</dbReference>
<accession>A0AAD7IKE9</accession>
<dbReference type="GO" id="GO:0000307">
    <property type="term" value="C:cyclin-dependent protein kinase holoenzyme complex"/>
    <property type="evidence" value="ECO:0007669"/>
    <property type="project" value="TreeGrafter"/>
</dbReference>
<protein>
    <recommendedName>
        <fullName evidence="2">Cyclin N-terminal domain-containing protein</fullName>
    </recommendedName>
</protein>
<dbReference type="Pfam" id="PF00134">
    <property type="entry name" value="Cyclin_N"/>
    <property type="match status" value="1"/>
</dbReference>
<dbReference type="CDD" id="cd20557">
    <property type="entry name" value="CYCLIN_ScPCL1-like"/>
    <property type="match status" value="1"/>
</dbReference>
<dbReference type="InterPro" id="IPR006671">
    <property type="entry name" value="Cyclin_N"/>
</dbReference>
<evidence type="ECO:0000256" key="1">
    <source>
        <dbReference type="SAM" id="MobiDB-lite"/>
    </source>
</evidence>
<dbReference type="SUPFAM" id="SSF47954">
    <property type="entry name" value="Cyclin-like"/>
    <property type="match status" value="1"/>
</dbReference>
<organism evidence="3 4">
    <name type="scientific">Mycena metata</name>
    <dbReference type="NCBI Taxonomy" id="1033252"/>
    <lineage>
        <taxon>Eukaryota</taxon>
        <taxon>Fungi</taxon>
        <taxon>Dikarya</taxon>
        <taxon>Basidiomycota</taxon>
        <taxon>Agaricomycotina</taxon>
        <taxon>Agaricomycetes</taxon>
        <taxon>Agaricomycetidae</taxon>
        <taxon>Agaricales</taxon>
        <taxon>Marasmiineae</taxon>
        <taxon>Mycenaceae</taxon>
        <taxon>Mycena</taxon>
    </lineage>
</organism>
<dbReference type="Gene3D" id="1.10.472.10">
    <property type="entry name" value="Cyclin-like"/>
    <property type="match status" value="1"/>
</dbReference>
<keyword evidence="4" id="KW-1185">Reference proteome</keyword>
<comment type="caution">
    <text evidence="3">The sequence shown here is derived from an EMBL/GenBank/DDBJ whole genome shotgun (WGS) entry which is preliminary data.</text>
</comment>
<feature type="region of interest" description="Disordered" evidence="1">
    <location>
        <begin position="235"/>
        <end position="288"/>
    </location>
</feature>
<dbReference type="GO" id="GO:0016538">
    <property type="term" value="F:cyclin-dependent protein serine/threonine kinase regulator activity"/>
    <property type="evidence" value="ECO:0007669"/>
    <property type="project" value="TreeGrafter"/>
</dbReference>